<proteinExistence type="predicted"/>
<gene>
    <name evidence="2" type="ORF">H5P30_21565</name>
</gene>
<reference evidence="2 3" key="1">
    <citation type="submission" date="2020-07" db="EMBL/GenBank/DDBJ databases">
        <authorList>
            <person name="Feng X."/>
        </authorList>
    </citation>
    <scope>NUCLEOTIDE SEQUENCE [LARGE SCALE GENOMIC DNA]</scope>
    <source>
        <strain evidence="2 3">JCM14086</strain>
    </source>
</reference>
<feature type="signal peptide" evidence="1">
    <location>
        <begin position="1"/>
        <end position="22"/>
    </location>
</feature>
<dbReference type="PROSITE" id="PS51257">
    <property type="entry name" value="PROKAR_LIPOPROTEIN"/>
    <property type="match status" value="1"/>
</dbReference>
<evidence type="ECO:0000313" key="2">
    <source>
        <dbReference type="EMBL" id="MBC2604377.1"/>
    </source>
</evidence>
<evidence type="ECO:0000313" key="3">
    <source>
        <dbReference type="Proteomes" id="UP000525652"/>
    </source>
</evidence>
<feature type="chain" id="PRO_5031512752" description="Lipoprotein" evidence="1">
    <location>
        <begin position="23"/>
        <end position="59"/>
    </location>
</feature>
<accession>A0A7X1B2K4</accession>
<protein>
    <recommendedName>
        <fullName evidence="4">Lipoprotein</fullName>
    </recommendedName>
</protein>
<comment type="caution">
    <text evidence="2">The sequence shown here is derived from an EMBL/GenBank/DDBJ whole genome shotgun (WGS) entry which is preliminary data.</text>
</comment>
<name>A0A7X1B2K4_9BACT</name>
<evidence type="ECO:0008006" key="4">
    <source>
        <dbReference type="Google" id="ProtNLM"/>
    </source>
</evidence>
<dbReference type="EMBL" id="JACHVA010000143">
    <property type="protein sequence ID" value="MBC2604377.1"/>
    <property type="molecule type" value="Genomic_DNA"/>
</dbReference>
<dbReference type="Proteomes" id="UP000525652">
    <property type="component" value="Unassembled WGS sequence"/>
</dbReference>
<keyword evidence="3" id="KW-1185">Reference proteome</keyword>
<dbReference type="AlphaFoldDB" id="A0A7X1B2K4"/>
<evidence type="ECO:0000256" key="1">
    <source>
        <dbReference type="SAM" id="SignalP"/>
    </source>
</evidence>
<sequence>MKIVLIGSIACFSLFLSGCSSSGPNYPAAPGTMGKNNSVDRNVDSFYSEMGKMSDGSGD</sequence>
<keyword evidence="1" id="KW-0732">Signal</keyword>
<organism evidence="2 3">
    <name type="scientific">Puniceicoccus vermicola</name>
    <dbReference type="NCBI Taxonomy" id="388746"/>
    <lineage>
        <taxon>Bacteria</taxon>
        <taxon>Pseudomonadati</taxon>
        <taxon>Verrucomicrobiota</taxon>
        <taxon>Opitutia</taxon>
        <taxon>Puniceicoccales</taxon>
        <taxon>Puniceicoccaceae</taxon>
        <taxon>Puniceicoccus</taxon>
    </lineage>
</organism>
<dbReference type="RefSeq" id="WP_185694988.1">
    <property type="nucleotide sequence ID" value="NZ_JACHVA010000143.1"/>
</dbReference>